<dbReference type="Gramene" id="Bo7g116650.1">
    <property type="protein sequence ID" value="Bo7g116650.1"/>
    <property type="gene ID" value="Bo7g116650"/>
</dbReference>
<organism evidence="2 3">
    <name type="scientific">Brassica oleracea var. oleracea</name>
    <dbReference type="NCBI Taxonomy" id="109376"/>
    <lineage>
        <taxon>Eukaryota</taxon>
        <taxon>Viridiplantae</taxon>
        <taxon>Streptophyta</taxon>
        <taxon>Embryophyta</taxon>
        <taxon>Tracheophyta</taxon>
        <taxon>Spermatophyta</taxon>
        <taxon>Magnoliopsida</taxon>
        <taxon>eudicotyledons</taxon>
        <taxon>Gunneridae</taxon>
        <taxon>Pentapetalae</taxon>
        <taxon>rosids</taxon>
        <taxon>malvids</taxon>
        <taxon>Brassicales</taxon>
        <taxon>Brassicaceae</taxon>
        <taxon>Brassiceae</taxon>
        <taxon>Brassica</taxon>
    </lineage>
</organism>
<sequence>MQESLSVSSTTPRLSYSPRRLRDSVTPSLSSMAHLVKESLFEAIIRRLSRWNRRLRLSPRQLRVSLCPLDDSASLLFSSATP</sequence>
<dbReference type="AlphaFoldDB" id="A0A0D3DHL7"/>
<evidence type="ECO:0000256" key="1">
    <source>
        <dbReference type="SAM" id="MobiDB-lite"/>
    </source>
</evidence>
<reference evidence="2 3" key="1">
    <citation type="journal article" date="2014" name="Genome Biol.">
        <title>Transcriptome and methylome profiling reveals relics of genome dominance in the mesopolyploid Brassica oleracea.</title>
        <authorList>
            <person name="Parkin I.A."/>
            <person name="Koh C."/>
            <person name="Tang H."/>
            <person name="Robinson S.J."/>
            <person name="Kagale S."/>
            <person name="Clarke W.E."/>
            <person name="Town C.D."/>
            <person name="Nixon J."/>
            <person name="Krishnakumar V."/>
            <person name="Bidwell S.L."/>
            <person name="Denoeud F."/>
            <person name="Belcram H."/>
            <person name="Links M.G."/>
            <person name="Just J."/>
            <person name="Clarke C."/>
            <person name="Bender T."/>
            <person name="Huebert T."/>
            <person name="Mason A.S."/>
            <person name="Pires J.C."/>
            <person name="Barker G."/>
            <person name="Moore J."/>
            <person name="Walley P.G."/>
            <person name="Manoli S."/>
            <person name="Batley J."/>
            <person name="Edwards D."/>
            <person name="Nelson M.N."/>
            <person name="Wang X."/>
            <person name="Paterson A.H."/>
            <person name="King G."/>
            <person name="Bancroft I."/>
            <person name="Chalhoub B."/>
            <person name="Sharpe A.G."/>
        </authorList>
    </citation>
    <scope>NUCLEOTIDE SEQUENCE</scope>
    <source>
        <strain evidence="2 3">cv. TO1000</strain>
    </source>
</reference>
<keyword evidence="3" id="KW-1185">Reference proteome</keyword>
<accession>A0A0D3DHL7</accession>
<reference evidence="2" key="2">
    <citation type="submission" date="2015-03" db="UniProtKB">
        <authorList>
            <consortium name="EnsemblPlants"/>
        </authorList>
    </citation>
    <scope>IDENTIFICATION</scope>
</reference>
<dbReference type="HOGENOM" id="CLU_2561467_0_0_1"/>
<proteinExistence type="predicted"/>
<dbReference type="EnsemblPlants" id="Bo7g116650.1">
    <property type="protein sequence ID" value="Bo7g116650.1"/>
    <property type="gene ID" value="Bo7g116650"/>
</dbReference>
<feature type="region of interest" description="Disordered" evidence="1">
    <location>
        <begin position="1"/>
        <end position="20"/>
    </location>
</feature>
<protein>
    <submittedName>
        <fullName evidence="2">Uncharacterized protein</fullName>
    </submittedName>
</protein>
<dbReference type="Proteomes" id="UP000032141">
    <property type="component" value="Chromosome C7"/>
</dbReference>
<feature type="compositionally biased region" description="Polar residues" evidence="1">
    <location>
        <begin position="1"/>
        <end position="14"/>
    </location>
</feature>
<name>A0A0D3DHL7_BRAOL</name>
<evidence type="ECO:0000313" key="3">
    <source>
        <dbReference type="Proteomes" id="UP000032141"/>
    </source>
</evidence>
<evidence type="ECO:0000313" key="2">
    <source>
        <dbReference type="EnsemblPlants" id="Bo7g116650.1"/>
    </source>
</evidence>